<evidence type="ECO:0000313" key="2">
    <source>
        <dbReference type="EMBL" id="CAD7442471.1"/>
    </source>
</evidence>
<protein>
    <submittedName>
        <fullName evidence="2">Uncharacterized protein</fullName>
    </submittedName>
</protein>
<evidence type="ECO:0000256" key="1">
    <source>
        <dbReference type="SAM" id="MobiDB-lite"/>
    </source>
</evidence>
<reference evidence="2" key="1">
    <citation type="submission" date="2020-11" db="EMBL/GenBank/DDBJ databases">
        <authorList>
            <person name="Tran Van P."/>
        </authorList>
    </citation>
    <scope>NUCLEOTIDE SEQUENCE</scope>
</reference>
<sequence>METYRQTLTLKRVHPTEIRTLISPSSVVELNKTSALANYATEAAVSYYPFSRSKPFPGVTTQRRGMIKLFELVKLVGYLPKVYASYLPRAGRVEDKERKKERRIREWTSEYSPVGCRRPLSPPAPRNERSHQSTRREALQGDASRTFNKTWRCNLWGDNHRPPPSRVTSANLTAAVFGVLLKVWGEWGVEGVGMYSGEPLLVSLWDHNDALRTQDGCQLSEQRPTSLFWSLETLEKSSGLESERTPTSGHANDDLDGGASIKMAEYSERHGTNSKSVVENRLEWRSFVAAP</sequence>
<feature type="region of interest" description="Disordered" evidence="1">
    <location>
        <begin position="114"/>
        <end position="142"/>
    </location>
</feature>
<name>A0A7R9I1W7_9NEOP</name>
<feature type="compositionally biased region" description="Basic and acidic residues" evidence="1">
    <location>
        <begin position="126"/>
        <end position="139"/>
    </location>
</feature>
<dbReference type="AlphaFoldDB" id="A0A7R9I1W7"/>
<organism evidence="2">
    <name type="scientific">Timema bartmani</name>
    <dbReference type="NCBI Taxonomy" id="61472"/>
    <lineage>
        <taxon>Eukaryota</taxon>
        <taxon>Metazoa</taxon>
        <taxon>Ecdysozoa</taxon>
        <taxon>Arthropoda</taxon>
        <taxon>Hexapoda</taxon>
        <taxon>Insecta</taxon>
        <taxon>Pterygota</taxon>
        <taxon>Neoptera</taxon>
        <taxon>Polyneoptera</taxon>
        <taxon>Phasmatodea</taxon>
        <taxon>Timematodea</taxon>
        <taxon>Timematoidea</taxon>
        <taxon>Timematidae</taxon>
        <taxon>Timema</taxon>
    </lineage>
</organism>
<proteinExistence type="predicted"/>
<accession>A0A7R9I1W7</accession>
<gene>
    <name evidence="2" type="ORF">TBIB3V08_LOCUS4900</name>
</gene>
<dbReference type="EMBL" id="OD565732">
    <property type="protein sequence ID" value="CAD7442471.1"/>
    <property type="molecule type" value="Genomic_DNA"/>
</dbReference>
<feature type="region of interest" description="Disordered" evidence="1">
    <location>
        <begin position="238"/>
        <end position="259"/>
    </location>
</feature>